<reference evidence="2 3" key="1">
    <citation type="submission" date="2019-12" db="EMBL/GenBank/DDBJ databases">
        <title>Genome sequence of Streptomyces bambusae.</title>
        <authorList>
            <person name="Bansal K."/>
            <person name="Choksket S."/>
            <person name="Korpole S."/>
            <person name="Patil P.B."/>
        </authorList>
    </citation>
    <scope>NUCLEOTIDE SEQUENCE [LARGE SCALE GENOMIC DNA]</scope>
    <source>
        <strain evidence="2 3">SK60</strain>
    </source>
</reference>
<dbReference type="Proteomes" id="UP000812013">
    <property type="component" value="Unassembled WGS sequence"/>
</dbReference>
<accession>A0ABS6ZAS7</accession>
<keyword evidence="1" id="KW-0732">Signal</keyword>
<dbReference type="InterPro" id="IPR036379">
    <property type="entry name" value="A-amylase_inhib_sf"/>
</dbReference>
<dbReference type="EMBL" id="WTFF01000198">
    <property type="protein sequence ID" value="MBW5484873.1"/>
    <property type="molecule type" value="Genomic_DNA"/>
</dbReference>
<evidence type="ECO:0000313" key="3">
    <source>
        <dbReference type="Proteomes" id="UP000812013"/>
    </source>
</evidence>
<evidence type="ECO:0000313" key="2">
    <source>
        <dbReference type="EMBL" id="MBW5484873.1"/>
    </source>
</evidence>
<protein>
    <submittedName>
        <fullName evidence="2">Uncharacterized protein</fullName>
    </submittedName>
</protein>
<keyword evidence="3" id="KW-1185">Reference proteome</keyword>
<comment type="caution">
    <text evidence="2">The sequence shown here is derived from an EMBL/GenBank/DDBJ whole genome shotgun (WGS) entry which is preliminary data.</text>
</comment>
<evidence type="ECO:0000256" key="1">
    <source>
        <dbReference type="SAM" id="SignalP"/>
    </source>
</evidence>
<dbReference type="Gene3D" id="2.60.40.20">
    <property type="entry name" value="Alpha-amylase inhibitor"/>
    <property type="match status" value="1"/>
</dbReference>
<gene>
    <name evidence="2" type="ORF">GPJ59_24055</name>
</gene>
<name>A0ABS6ZAS7_9ACTN</name>
<organism evidence="2 3">
    <name type="scientific">Streptomyces bambusae</name>
    <dbReference type="NCBI Taxonomy" id="1550616"/>
    <lineage>
        <taxon>Bacteria</taxon>
        <taxon>Bacillati</taxon>
        <taxon>Actinomycetota</taxon>
        <taxon>Actinomycetes</taxon>
        <taxon>Kitasatosporales</taxon>
        <taxon>Streptomycetaceae</taxon>
        <taxon>Streptomyces</taxon>
    </lineage>
</organism>
<feature type="chain" id="PRO_5047252963" evidence="1">
    <location>
        <begin position="31"/>
        <end position="102"/>
    </location>
</feature>
<feature type="signal peptide" evidence="1">
    <location>
        <begin position="1"/>
        <end position="30"/>
    </location>
</feature>
<proteinExistence type="predicted"/>
<sequence>MTTSFKRLAVTAATATLGAGLLLPASPAMAAPAGAQGTAPACVHRDVIKQEKKVTIGNYCGTTMHVKLVINNGPDGQCWSYRNGEAVVWRWSTGSYGKVVTC</sequence>
<dbReference type="RefSeq" id="WP_219669724.1">
    <property type="nucleotide sequence ID" value="NZ_WTFF01000198.1"/>
</dbReference>